<dbReference type="AlphaFoldDB" id="A0AAV8X831"/>
<feature type="region of interest" description="Disordered" evidence="1">
    <location>
        <begin position="153"/>
        <end position="188"/>
    </location>
</feature>
<protein>
    <submittedName>
        <fullName evidence="2">Uncharacterized protein</fullName>
    </submittedName>
</protein>
<comment type="caution">
    <text evidence="2">The sequence shown here is derived from an EMBL/GenBank/DDBJ whole genome shotgun (WGS) entry which is preliminary data.</text>
</comment>
<name>A0AAV8X831_9CUCU</name>
<reference evidence="2" key="1">
    <citation type="journal article" date="2023" name="Insect Mol. Biol.">
        <title>Genome sequencing provides insights into the evolution of gene families encoding plant cell wall-degrading enzymes in longhorned beetles.</title>
        <authorList>
            <person name="Shin N.R."/>
            <person name="Okamura Y."/>
            <person name="Kirsch R."/>
            <person name="Pauchet Y."/>
        </authorList>
    </citation>
    <scope>NUCLEOTIDE SEQUENCE</scope>
    <source>
        <strain evidence="2">AMC_N1</strain>
    </source>
</reference>
<evidence type="ECO:0000313" key="2">
    <source>
        <dbReference type="EMBL" id="KAJ8935129.1"/>
    </source>
</evidence>
<proteinExistence type="predicted"/>
<sequence>MQLTSSRIENGAASFLQQGPQLYQHLREKRLKLEDANLVGERRVEKRIVVFGKTVSTPKVPVPTLGFSPVDRAFYVFLKHTELVLTVPYVRFWKDEAERWKAECDLLRSKPDSSDKLTNYYENQLSTILEANVMLRSEIKTLWAENMALEESPGLRHRGERQDEEQRGQQLRGAHHHQQELQRASWTR</sequence>
<dbReference type="EMBL" id="JAPWTK010000930">
    <property type="protein sequence ID" value="KAJ8935129.1"/>
    <property type="molecule type" value="Genomic_DNA"/>
</dbReference>
<organism evidence="2 3">
    <name type="scientific">Aromia moschata</name>
    <dbReference type="NCBI Taxonomy" id="1265417"/>
    <lineage>
        <taxon>Eukaryota</taxon>
        <taxon>Metazoa</taxon>
        <taxon>Ecdysozoa</taxon>
        <taxon>Arthropoda</taxon>
        <taxon>Hexapoda</taxon>
        <taxon>Insecta</taxon>
        <taxon>Pterygota</taxon>
        <taxon>Neoptera</taxon>
        <taxon>Endopterygota</taxon>
        <taxon>Coleoptera</taxon>
        <taxon>Polyphaga</taxon>
        <taxon>Cucujiformia</taxon>
        <taxon>Chrysomeloidea</taxon>
        <taxon>Cerambycidae</taxon>
        <taxon>Cerambycinae</taxon>
        <taxon>Callichromatini</taxon>
        <taxon>Aromia</taxon>
    </lineage>
</organism>
<evidence type="ECO:0000313" key="3">
    <source>
        <dbReference type="Proteomes" id="UP001162162"/>
    </source>
</evidence>
<evidence type="ECO:0000256" key="1">
    <source>
        <dbReference type="SAM" id="MobiDB-lite"/>
    </source>
</evidence>
<keyword evidence="3" id="KW-1185">Reference proteome</keyword>
<accession>A0AAV8X831</accession>
<gene>
    <name evidence="2" type="ORF">NQ318_015784</name>
</gene>
<dbReference type="Proteomes" id="UP001162162">
    <property type="component" value="Unassembled WGS sequence"/>
</dbReference>